<evidence type="ECO:0000313" key="2">
    <source>
        <dbReference type="EMBL" id="PZM15196.1"/>
    </source>
</evidence>
<accession>A0A2W4ENM0</accession>
<evidence type="ECO:0008006" key="4">
    <source>
        <dbReference type="Google" id="ProtNLM"/>
    </source>
</evidence>
<gene>
    <name evidence="2" type="ORF">CPY51_07680</name>
</gene>
<dbReference type="AlphaFoldDB" id="A0A2W4ENM0"/>
<keyword evidence="1" id="KW-0732">Signal</keyword>
<proteinExistence type="predicted"/>
<comment type="caution">
    <text evidence="2">The sequence shown here is derived from an EMBL/GenBank/DDBJ whole genome shotgun (WGS) entry which is preliminary data.</text>
</comment>
<reference evidence="2 3" key="1">
    <citation type="journal article" date="2018" name="Sci. Rep.">
        <title>Rhizobium tumorigenes sp. nov., a novel plant tumorigenic bacterium isolated from cane gall tumors on thornless blackberry.</title>
        <authorList>
            <person name="Kuzmanovi N."/>
            <person name="Smalla K."/>
            <person name="Gronow S."/>
            <person name="PuBawska J."/>
        </authorList>
    </citation>
    <scope>NUCLEOTIDE SEQUENCE [LARGE SCALE GENOMIC DNA]</scope>
    <source>
        <strain evidence="2 3">CCBAU 85046</strain>
    </source>
</reference>
<dbReference type="EMBL" id="PCDP01000026">
    <property type="protein sequence ID" value="PZM15196.1"/>
    <property type="molecule type" value="Genomic_DNA"/>
</dbReference>
<keyword evidence="3" id="KW-1185">Reference proteome</keyword>
<sequence>MNIAKNAFLAVLCASAVAMVGAAPAAAASSGMRPATKAEIVAHLGPNAVGTVKPNGFTYKAGSAKGYKVTNGQICIRSPEGSTRCASIVTNGTTFQMIAADGARSNF</sequence>
<name>A0A2W4ENM0_9HYPH</name>
<protein>
    <recommendedName>
        <fullName evidence="4">DUF995 domain-containing protein</fullName>
    </recommendedName>
</protein>
<feature type="signal peptide" evidence="1">
    <location>
        <begin position="1"/>
        <end position="27"/>
    </location>
</feature>
<organism evidence="2 3">
    <name type="scientific">Rhizobium tubonense</name>
    <dbReference type="NCBI Taxonomy" id="484088"/>
    <lineage>
        <taxon>Bacteria</taxon>
        <taxon>Pseudomonadati</taxon>
        <taxon>Pseudomonadota</taxon>
        <taxon>Alphaproteobacteria</taxon>
        <taxon>Hyphomicrobiales</taxon>
        <taxon>Rhizobiaceae</taxon>
        <taxon>Rhizobium/Agrobacterium group</taxon>
        <taxon>Rhizobium</taxon>
    </lineage>
</organism>
<dbReference type="Proteomes" id="UP000248925">
    <property type="component" value="Unassembled WGS sequence"/>
</dbReference>
<evidence type="ECO:0000256" key="1">
    <source>
        <dbReference type="SAM" id="SignalP"/>
    </source>
</evidence>
<feature type="chain" id="PRO_5016032334" description="DUF995 domain-containing protein" evidence="1">
    <location>
        <begin position="28"/>
        <end position="107"/>
    </location>
</feature>
<dbReference type="OrthoDB" id="8449561at2"/>
<dbReference type="RefSeq" id="WP_111159691.1">
    <property type="nucleotide sequence ID" value="NZ_PCDP01000026.1"/>
</dbReference>
<evidence type="ECO:0000313" key="3">
    <source>
        <dbReference type="Proteomes" id="UP000248925"/>
    </source>
</evidence>